<organism evidence="1 2">
    <name type="scientific">Trifolium pratense</name>
    <name type="common">Red clover</name>
    <dbReference type="NCBI Taxonomy" id="57577"/>
    <lineage>
        <taxon>Eukaryota</taxon>
        <taxon>Viridiplantae</taxon>
        <taxon>Streptophyta</taxon>
        <taxon>Embryophyta</taxon>
        <taxon>Tracheophyta</taxon>
        <taxon>Spermatophyta</taxon>
        <taxon>Magnoliopsida</taxon>
        <taxon>eudicotyledons</taxon>
        <taxon>Gunneridae</taxon>
        <taxon>Pentapetalae</taxon>
        <taxon>rosids</taxon>
        <taxon>fabids</taxon>
        <taxon>Fabales</taxon>
        <taxon>Fabaceae</taxon>
        <taxon>Papilionoideae</taxon>
        <taxon>50 kb inversion clade</taxon>
        <taxon>NPAAA clade</taxon>
        <taxon>Hologalegina</taxon>
        <taxon>IRL clade</taxon>
        <taxon>Trifolieae</taxon>
        <taxon>Trifolium</taxon>
    </lineage>
</organism>
<gene>
    <name evidence="1" type="ORF">MILVUS5_LOCUS17679</name>
</gene>
<dbReference type="EMBL" id="CASHSV030000109">
    <property type="protein sequence ID" value="CAJ2649625.1"/>
    <property type="molecule type" value="Genomic_DNA"/>
</dbReference>
<dbReference type="Proteomes" id="UP001177021">
    <property type="component" value="Unassembled WGS sequence"/>
</dbReference>
<protein>
    <submittedName>
        <fullName evidence="1">Uncharacterized protein</fullName>
    </submittedName>
</protein>
<reference evidence="1" key="1">
    <citation type="submission" date="2023-10" db="EMBL/GenBank/DDBJ databases">
        <authorList>
            <person name="Rodriguez Cubillos JULIANA M."/>
            <person name="De Vega J."/>
        </authorList>
    </citation>
    <scope>NUCLEOTIDE SEQUENCE</scope>
</reference>
<proteinExistence type="predicted"/>
<accession>A0ACB0JXQ3</accession>
<evidence type="ECO:0000313" key="2">
    <source>
        <dbReference type="Proteomes" id="UP001177021"/>
    </source>
</evidence>
<name>A0ACB0JXQ3_TRIPR</name>
<keyword evidence="2" id="KW-1185">Reference proteome</keyword>
<comment type="caution">
    <text evidence="1">The sequence shown here is derived from an EMBL/GenBank/DDBJ whole genome shotgun (WGS) entry which is preliminary data.</text>
</comment>
<sequence>MVQFMASRNVRSESVSNRENIPVKFEIEDYLEEEHAPLHKRCKQWSASNDASLSSSSQDNSILDEPSPLGLSLKKSLSFLELIQMKLSQGNMVLVNKRDDSLNSGSKKESRAPAEKLKASNFPAMLLKIGSWEYKSKHEGDLVAKCYFAKEKLVWEVLDGELKSKIEIQWSDITAIKANCPEDGPSSLTLVVARQPLFFRETNPQPRKHTLWQTTTDFTGGQASKHRKHFLQCEQGLLTKHFEKLIQCSLHLNLLSRQPEIILESPYFDTRLTAFEKPDNGKGSATTRFQNTGSPHSSLSPSFTIEHSDPSAITLDSVPCEAPSSSSEGIYSSEADSKGPSNLDQIKLPGLRHSMSRSDFIDYIQHDLSEEMNSGNPSFSAERLDYLKMLDDVGQHLLSDNQKC</sequence>
<evidence type="ECO:0000313" key="1">
    <source>
        <dbReference type="EMBL" id="CAJ2649625.1"/>
    </source>
</evidence>